<feature type="transmembrane region" description="Helical" evidence="1">
    <location>
        <begin position="20"/>
        <end position="44"/>
    </location>
</feature>
<feature type="transmembrane region" description="Helical" evidence="1">
    <location>
        <begin position="126"/>
        <end position="148"/>
    </location>
</feature>
<evidence type="ECO:0000313" key="2">
    <source>
        <dbReference type="EMBL" id="ACL74503.1"/>
    </source>
</evidence>
<dbReference type="STRING" id="394503.Ccel_0115"/>
<evidence type="ECO:0000313" key="3">
    <source>
        <dbReference type="Proteomes" id="UP000001349"/>
    </source>
</evidence>
<keyword evidence="1" id="KW-0812">Transmembrane</keyword>
<keyword evidence="3" id="KW-1185">Reference proteome</keyword>
<evidence type="ECO:0000256" key="1">
    <source>
        <dbReference type="SAM" id="Phobius"/>
    </source>
</evidence>
<dbReference type="eggNOG" id="ENOG5033SIW">
    <property type="taxonomic scope" value="Bacteria"/>
</dbReference>
<organism evidence="2 3">
    <name type="scientific">Ruminiclostridium cellulolyticum (strain ATCC 35319 / DSM 5812 / JCM 6584 / H10)</name>
    <name type="common">Clostridium cellulolyticum</name>
    <dbReference type="NCBI Taxonomy" id="394503"/>
    <lineage>
        <taxon>Bacteria</taxon>
        <taxon>Bacillati</taxon>
        <taxon>Bacillota</taxon>
        <taxon>Clostridia</taxon>
        <taxon>Eubacteriales</taxon>
        <taxon>Oscillospiraceae</taxon>
        <taxon>Ruminiclostridium</taxon>
    </lineage>
</organism>
<proteinExistence type="predicted"/>
<dbReference type="EMBL" id="CP001348">
    <property type="protein sequence ID" value="ACL74503.1"/>
    <property type="molecule type" value="Genomic_DNA"/>
</dbReference>
<dbReference type="OrthoDB" id="1737891at2"/>
<evidence type="ECO:0008006" key="4">
    <source>
        <dbReference type="Google" id="ProtNLM"/>
    </source>
</evidence>
<gene>
    <name evidence="2" type="ordered locus">Ccel_0115</name>
</gene>
<reference evidence="2 3" key="1">
    <citation type="submission" date="2009-01" db="EMBL/GenBank/DDBJ databases">
        <title>Complete sequence of Clostridium cellulolyticum H10.</title>
        <authorList>
            <consortium name="US DOE Joint Genome Institute"/>
            <person name="Lucas S."/>
            <person name="Copeland A."/>
            <person name="Lapidus A."/>
            <person name="Glavina del Rio T."/>
            <person name="Dalin E."/>
            <person name="Tice H."/>
            <person name="Bruce D."/>
            <person name="Goodwin L."/>
            <person name="Pitluck S."/>
            <person name="Chertkov O."/>
            <person name="Saunders E."/>
            <person name="Brettin T."/>
            <person name="Detter J.C."/>
            <person name="Han C."/>
            <person name="Larimer F."/>
            <person name="Land M."/>
            <person name="Hauser L."/>
            <person name="Kyrpides N."/>
            <person name="Ivanova N."/>
            <person name="Zhou J."/>
            <person name="Richardson P."/>
        </authorList>
    </citation>
    <scope>NUCLEOTIDE SEQUENCE [LARGE SCALE GENOMIC DNA]</scope>
    <source>
        <strain evidence="3">ATCC 35319 / DSM 5812 / JCM 6584 / H10</strain>
    </source>
</reference>
<dbReference type="Proteomes" id="UP000001349">
    <property type="component" value="Chromosome"/>
</dbReference>
<keyword evidence="1" id="KW-1133">Transmembrane helix</keyword>
<name>B8I4E9_RUMCH</name>
<accession>B8I4E9</accession>
<feature type="transmembrane region" description="Helical" evidence="1">
    <location>
        <begin position="259"/>
        <end position="278"/>
    </location>
</feature>
<dbReference type="KEGG" id="cce:Ccel_0115"/>
<protein>
    <recommendedName>
        <fullName evidence="4">Type II secretion system protein</fullName>
    </recommendedName>
</protein>
<feature type="transmembrane region" description="Helical" evidence="1">
    <location>
        <begin position="298"/>
        <end position="316"/>
    </location>
</feature>
<feature type="transmembrane region" description="Helical" evidence="1">
    <location>
        <begin position="97"/>
        <end position="120"/>
    </location>
</feature>
<dbReference type="HOGENOM" id="CLU_870705_0_0_9"/>
<dbReference type="RefSeq" id="WP_012634569.1">
    <property type="nucleotide sequence ID" value="NC_011898.1"/>
</dbReference>
<sequence>MMDIGRLSAEIITLLNHYQPYIIMLLTGLLLFLAGIGTSVYKGILKESKSGIKKAKLSRLVEFLEVFTQKFPLKYLSNRLDKALGYLILDNITQRKLVSIFTVFIPITGLLIYCTIEAIMKLWYTKLAAIALCFMVPYYTFTLTLDYLKYSIKQRIPAFIDSFRSSFVSHNRIKPALQECCSNSNKHLGRIMLRVSDSSDLNDSLRAVRDRISDTWFNIFVTLLVNYRENGGELINQLYKLNKTITRYNNIEKKKNRRLIWYEFFTLGASIFSLPVIMLINRMILGTNMRLYYNTAQASGKIAIYSISALIVVRILRRL</sequence>
<keyword evidence="1" id="KW-0472">Membrane</keyword>
<dbReference type="AlphaFoldDB" id="B8I4E9"/>